<feature type="compositionally biased region" description="Basic and acidic residues" evidence="1">
    <location>
        <begin position="1"/>
        <end position="10"/>
    </location>
</feature>
<protein>
    <submittedName>
        <fullName evidence="2">Uncharacterized protein</fullName>
    </submittedName>
</protein>
<evidence type="ECO:0000313" key="3">
    <source>
        <dbReference type="Proteomes" id="UP000298693"/>
    </source>
</evidence>
<name>A0A4D8R2Z0_AZOBR</name>
<feature type="region of interest" description="Disordered" evidence="1">
    <location>
        <begin position="1"/>
        <end position="100"/>
    </location>
</feature>
<reference evidence="2 3" key="1">
    <citation type="submission" date="2018-09" db="EMBL/GenBank/DDBJ databases">
        <title>Whole genome based analysis of evolution and adaptive divergence in Indian and Brazilian strains of Azospirillum brasilense.</title>
        <authorList>
            <person name="Singh C."/>
            <person name="Tripathi A.K."/>
        </authorList>
    </citation>
    <scope>NUCLEOTIDE SEQUENCE [LARGE SCALE GENOMIC DNA]</scope>
    <source>
        <strain evidence="2 3">MTCC4039</strain>
    </source>
</reference>
<feature type="compositionally biased region" description="Basic residues" evidence="1">
    <location>
        <begin position="21"/>
        <end position="54"/>
    </location>
</feature>
<gene>
    <name evidence="2" type="ORF">D3869_04415</name>
</gene>
<evidence type="ECO:0000313" key="2">
    <source>
        <dbReference type="EMBL" id="QCO16311.1"/>
    </source>
</evidence>
<sequence length="100" mass="11357">MSPEPTERSPRARSGVSARRPVMRRPVMRRPVMRRPVMRRPMMRRLMTRCRPVGHPHLPEPRPPARHADGATGIPEAKEARRPRSPERRATASACALRGG</sequence>
<dbReference type="AlphaFoldDB" id="A0A4D8R2Z0"/>
<evidence type="ECO:0000256" key="1">
    <source>
        <dbReference type="SAM" id="MobiDB-lite"/>
    </source>
</evidence>
<organism evidence="2 3">
    <name type="scientific">Azospirillum brasilense</name>
    <dbReference type="NCBI Taxonomy" id="192"/>
    <lineage>
        <taxon>Bacteria</taxon>
        <taxon>Pseudomonadati</taxon>
        <taxon>Pseudomonadota</taxon>
        <taxon>Alphaproteobacteria</taxon>
        <taxon>Rhodospirillales</taxon>
        <taxon>Azospirillaceae</taxon>
        <taxon>Azospirillum</taxon>
    </lineage>
</organism>
<accession>A0A4D8R2Z0</accession>
<proteinExistence type="predicted"/>
<feature type="compositionally biased region" description="Basic and acidic residues" evidence="1">
    <location>
        <begin position="76"/>
        <end position="90"/>
    </location>
</feature>
<dbReference type="EMBL" id="CP032345">
    <property type="protein sequence ID" value="QCO16311.1"/>
    <property type="molecule type" value="Genomic_DNA"/>
</dbReference>
<dbReference type="Proteomes" id="UP000298693">
    <property type="component" value="Chromosome"/>
</dbReference>